<dbReference type="Proteomes" id="UP000271624">
    <property type="component" value="Unassembled WGS sequence"/>
</dbReference>
<proteinExistence type="predicted"/>
<keyword evidence="2" id="KW-1185">Reference proteome</keyword>
<evidence type="ECO:0000313" key="1">
    <source>
        <dbReference type="EMBL" id="RUT02478.1"/>
    </source>
</evidence>
<dbReference type="RefSeq" id="WP_127084184.1">
    <property type="nucleotide sequence ID" value="NZ_RSCL01000016.1"/>
</dbReference>
<reference evidence="1" key="1">
    <citation type="submission" date="2018-12" db="EMBL/GenBank/DDBJ databases">
        <authorList>
            <person name="Will S."/>
            <person name="Neumann-Schaal M."/>
            <person name="Henke P."/>
        </authorList>
    </citation>
    <scope>NUCLEOTIDE SEQUENCE</scope>
    <source>
        <strain evidence="1">PCC 7102</strain>
    </source>
</reference>
<organism evidence="1 2">
    <name type="scientific">Dulcicalothrix desertica PCC 7102</name>
    <dbReference type="NCBI Taxonomy" id="232991"/>
    <lineage>
        <taxon>Bacteria</taxon>
        <taxon>Bacillati</taxon>
        <taxon>Cyanobacteriota</taxon>
        <taxon>Cyanophyceae</taxon>
        <taxon>Nostocales</taxon>
        <taxon>Calotrichaceae</taxon>
        <taxon>Dulcicalothrix</taxon>
    </lineage>
</organism>
<gene>
    <name evidence="1" type="ORF">DSM106972_059560</name>
</gene>
<reference evidence="1" key="2">
    <citation type="journal article" date="2019" name="Genome Biol. Evol.">
        <title>Day and night: Metabolic profiles and evolutionary relationships of six axenic non-marine cyanobacteria.</title>
        <authorList>
            <person name="Will S.E."/>
            <person name="Henke P."/>
            <person name="Boedeker C."/>
            <person name="Huang S."/>
            <person name="Brinkmann H."/>
            <person name="Rohde M."/>
            <person name="Jarek M."/>
            <person name="Friedl T."/>
            <person name="Seufert S."/>
            <person name="Schumacher M."/>
            <person name="Overmann J."/>
            <person name="Neumann-Schaal M."/>
            <person name="Petersen J."/>
        </authorList>
    </citation>
    <scope>NUCLEOTIDE SEQUENCE [LARGE SCALE GENOMIC DNA]</scope>
    <source>
        <strain evidence="1">PCC 7102</strain>
    </source>
</reference>
<dbReference type="AlphaFoldDB" id="A0A433V8U4"/>
<dbReference type="InterPro" id="IPR045392">
    <property type="entry name" value="DUF6519"/>
</dbReference>
<sequence>MSGEFRGDFTRDSFDPQKHFLRVLMQQGRVQVDADWNEQVAILLHYLQTLAEDLIGPHGGPVRRSGFKITFDTQEDVKNNNILDFQISTGNYYVNGILCENHKIDENGYELPYIKYYKQPNCPLNPDQDKLPDLPFLVFLDVWERHITYIQDEEIREVALVGADTATRSQVIWQVKVEKLDKDAAKCTDVDWKELLEKWQSKNRGLLAAKAKETIEQNETCSIKPDTRYRDKENQLYRVEIHADSTGKPTFKWSRENSSVVFPIDVDNGVEITGTTITLKLKHWWHDCRFGLVEKGWVEIVDDYISLNQLAKPLWKVDKIEPEDFLVTLTREESSECTLTQNIGKHPFLRRWEQNEKSGLKLINGAVPIDEATTDWFTLEDGVQIKFKQSEFGENYRTGDYWLIPARTATGDVEWRKSADGKPLALPPHGVEHHYAPLAVIASKEGAEDCRRQFYPLASSYYYIGSTTGIGSDLIWTDANLQ</sequence>
<protein>
    <submittedName>
        <fullName evidence="1">Uncharacterized protein</fullName>
    </submittedName>
</protein>
<name>A0A433V8U4_9CYAN</name>
<dbReference type="OrthoDB" id="134981at2"/>
<dbReference type="EMBL" id="RSCL01000016">
    <property type="protein sequence ID" value="RUT02478.1"/>
    <property type="molecule type" value="Genomic_DNA"/>
</dbReference>
<dbReference type="Pfam" id="PF20129">
    <property type="entry name" value="DUF6519"/>
    <property type="match status" value="1"/>
</dbReference>
<evidence type="ECO:0000313" key="2">
    <source>
        <dbReference type="Proteomes" id="UP000271624"/>
    </source>
</evidence>
<accession>A0A433V8U4</accession>
<comment type="caution">
    <text evidence="1">The sequence shown here is derived from an EMBL/GenBank/DDBJ whole genome shotgun (WGS) entry which is preliminary data.</text>
</comment>